<dbReference type="Pfam" id="PF02518">
    <property type="entry name" value="HATPase_c"/>
    <property type="match status" value="1"/>
</dbReference>
<dbReference type="SUPFAM" id="SSF55785">
    <property type="entry name" value="PYP-like sensor domain (PAS domain)"/>
    <property type="match status" value="2"/>
</dbReference>
<dbReference type="SUPFAM" id="SSF47384">
    <property type="entry name" value="Homodimeric domain of signal transducing histidine kinase"/>
    <property type="match status" value="1"/>
</dbReference>
<dbReference type="STRING" id="797302.Halru_0583"/>
<dbReference type="PANTHER" id="PTHR43711">
    <property type="entry name" value="TWO-COMPONENT HISTIDINE KINASE"/>
    <property type="match status" value="1"/>
</dbReference>
<evidence type="ECO:0000256" key="7">
    <source>
        <dbReference type="PROSITE-ProRule" id="PRU00169"/>
    </source>
</evidence>
<comment type="catalytic activity">
    <reaction evidence="1">
        <text>ATP + protein L-histidine = ADP + protein N-phospho-L-histidine.</text>
        <dbReference type="EC" id="2.7.13.3"/>
    </reaction>
</comment>
<organism evidence="12 13">
    <name type="scientific">Halovivax ruber (strain DSM 18193 / JCM 13892 / XH-70)</name>
    <dbReference type="NCBI Taxonomy" id="797302"/>
    <lineage>
        <taxon>Archaea</taxon>
        <taxon>Methanobacteriati</taxon>
        <taxon>Methanobacteriota</taxon>
        <taxon>Stenosarchaea group</taxon>
        <taxon>Halobacteria</taxon>
        <taxon>Halobacteriales</taxon>
        <taxon>Natrialbaceae</taxon>
        <taxon>Halovivax</taxon>
    </lineage>
</organism>
<dbReference type="SUPFAM" id="SSF52172">
    <property type="entry name" value="CheY-like"/>
    <property type="match status" value="1"/>
</dbReference>
<dbReference type="eggNOG" id="arCOG02333">
    <property type="taxonomic scope" value="Archaea"/>
</dbReference>
<keyword evidence="3" id="KW-0597">Phosphoprotein</keyword>
<dbReference type="RefSeq" id="WP_015299897.1">
    <property type="nucleotide sequence ID" value="NC_019964.1"/>
</dbReference>
<dbReference type="InterPro" id="IPR013767">
    <property type="entry name" value="PAS_fold"/>
</dbReference>
<dbReference type="InterPro" id="IPR000014">
    <property type="entry name" value="PAS"/>
</dbReference>
<feature type="domain" description="PAC" evidence="11">
    <location>
        <begin position="339"/>
        <end position="391"/>
    </location>
</feature>
<dbReference type="SMART" id="SM00387">
    <property type="entry name" value="HATPase_c"/>
    <property type="match status" value="1"/>
</dbReference>
<dbReference type="InterPro" id="IPR000700">
    <property type="entry name" value="PAS-assoc_C"/>
</dbReference>
<comment type="caution">
    <text evidence="7">Lacks conserved residue(s) required for the propagation of feature annotation.</text>
</comment>
<dbReference type="InterPro" id="IPR050736">
    <property type="entry name" value="Sensor_HK_Regulatory"/>
</dbReference>
<evidence type="ECO:0000256" key="6">
    <source>
        <dbReference type="ARBA" id="ARBA00023012"/>
    </source>
</evidence>
<dbReference type="SUPFAM" id="SSF55781">
    <property type="entry name" value="GAF domain-like"/>
    <property type="match status" value="1"/>
</dbReference>
<dbReference type="Pfam" id="PF08448">
    <property type="entry name" value="PAS_4"/>
    <property type="match status" value="1"/>
</dbReference>
<dbReference type="HOGENOM" id="CLU_000445_114_58_2"/>
<dbReference type="Gene3D" id="1.10.287.130">
    <property type="match status" value="1"/>
</dbReference>
<dbReference type="OrthoDB" id="8127at2157"/>
<dbReference type="Pfam" id="PF00512">
    <property type="entry name" value="HisKA"/>
    <property type="match status" value="1"/>
</dbReference>
<dbReference type="NCBIfam" id="TIGR00229">
    <property type="entry name" value="sensory_box"/>
    <property type="match status" value="2"/>
</dbReference>
<dbReference type="InterPro" id="IPR005467">
    <property type="entry name" value="His_kinase_dom"/>
</dbReference>
<accession>L0IAE8</accession>
<dbReference type="InterPro" id="IPR003594">
    <property type="entry name" value="HATPase_dom"/>
</dbReference>
<dbReference type="InterPro" id="IPR029016">
    <property type="entry name" value="GAF-like_dom_sf"/>
</dbReference>
<evidence type="ECO:0000259" key="10">
    <source>
        <dbReference type="PROSITE" id="PS50112"/>
    </source>
</evidence>
<feature type="domain" description="Response regulatory" evidence="9">
    <location>
        <begin position="20"/>
        <end position="136"/>
    </location>
</feature>
<feature type="domain" description="PAS" evidence="10">
    <location>
        <begin position="147"/>
        <end position="218"/>
    </location>
</feature>
<dbReference type="SUPFAM" id="SSF55874">
    <property type="entry name" value="ATPase domain of HSP90 chaperone/DNA topoisomerase II/histidine kinase"/>
    <property type="match status" value="1"/>
</dbReference>
<dbReference type="SMART" id="SM00448">
    <property type="entry name" value="REC"/>
    <property type="match status" value="1"/>
</dbReference>
<dbReference type="PANTHER" id="PTHR43711:SF1">
    <property type="entry name" value="HISTIDINE KINASE 1"/>
    <property type="match status" value="1"/>
</dbReference>
<feature type="domain" description="Histidine kinase" evidence="8">
    <location>
        <begin position="563"/>
        <end position="767"/>
    </location>
</feature>
<evidence type="ECO:0000259" key="11">
    <source>
        <dbReference type="PROSITE" id="PS50113"/>
    </source>
</evidence>
<feature type="domain" description="PAS" evidence="10">
    <location>
        <begin position="267"/>
        <end position="337"/>
    </location>
</feature>
<keyword evidence="6" id="KW-0902">Two-component regulatory system</keyword>
<dbReference type="GO" id="GO:0000155">
    <property type="term" value="F:phosphorelay sensor kinase activity"/>
    <property type="evidence" value="ECO:0007669"/>
    <property type="project" value="InterPro"/>
</dbReference>
<reference evidence="12" key="1">
    <citation type="submission" date="2011-09" db="EMBL/GenBank/DDBJ databases">
        <title>Complete sequence of Halovivax ruber XH-70.</title>
        <authorList>
            <consortium name="US DOE Joint Genome Institute"/>
            <person name="Lucas S."/>
            <person name="Han J."/>
            <person name="Lapidus A."/>
            <person name="Cheng J.-F."/>
            <person name="Goodwin L."/>
            <person name="Pitluck S."/>
            <person name="Peters L."/>
            <person name="Mikhailova N."/>
            <person name="Davenport K."/>
            <person name="Detter J.C."/>
            <person name="Han C."/>
            <person name="Tapia R."/>
            <person name="Land M."/>
            <person name="Hauser L."/>
            <person name="Kyrpides N."/>
            <person name="Ivanova N."/>
            <person name="Pagani I."/>
            <person name="Sproer C."/>
            <person name="Anderson I."/>
            <person name="Woyke T."/>
        </authorList>
    </citation>
    <scope>NUCLEOTIDE SEQUENCE</scope>
    <source>
        <strain evidence="12">XH-70</strain>
    </source>
</reference>
<evidence type="ECO:0000313" key="12">
    <source>
        <dbReference type="EMBL" id="AGB15216.1"/>
    </source>
</evidence>
<evidence type="ECO:0000259" key="8">
    <source>
        <dbReference type="PROSITE" id="PS50109"/>
    </source>
</evidence>
<dbReference type="Gene3D" id="3.30.565.10">
    <property type="entry name" value="Histidine kinase-like ATPase, C-terminal domain"/>
    <property type="match status" value="1"/>
</dbReference>
<dbReference type="SMART" id="SM00388">
    <property type="entry name" value="HisKA"/>
    <property type="match status" value="1"/>
</dbReference>
<evidence type="ECO:0000256" key="2">
    <source>
        <dbReference type="ARBA" id="ARBA00012438"/>
    </source>
</evidence>
<sequence>MRDDSVVEAGAWVGLDEPISLSIVDDTAVASEVETALRSEADLHVSVETDPNDVLDALETDSTAVDCVVTGYDLPGTTGVELVSHVRAIDAELPVILVTDAGSEAIASEAISAGVTDYLSKQETARQPRTVVKRIRDAVDRRRAHRDRERHLTAIETATEGISHLDEDGRFLYVNEAYATLYGYDRADLLGESWERLYRPADVEEVREEILPEVYETGSWSGYTTGRRADGSTFVEDHNLALTADGTLVCTVHDVDARDARAAEIEERLFVDRATDLLSDVLYVVDEEGRLAWYNERLPAVSGYEPSAIDEMSVQEFFPHTERGRIEAALDAVLAGDSVVVETAIETAADERVPFEFTGDQLRDGDGTLVGVIGVGRDISARRARERKLRALNETGQELMGGETQAAVAEIGVEAARDVLGLGANAIHLYDEETGGLVPVAQTESGGELLPDPPTLEPGSSIAGRVFESGDSYASDDVRADPDVLNPATSIESEVFLPLGEYGVLIAASETPHAFDDEDVVLGEILAGSIEAALEAVERTEQLAARQRQLTAQNDRLEEFASVVSHDLRNPLQVASGQVELARETGADSDALGEAIAALDRMDALIDDLLTLSRQGETIGSLEPVVLDHLARQCWGTVDTPAATIRCDSDLVVRADRSRLRQLLENLLHNAVEHGRPIEPSDTRWMTSEGDASLTVTVGATEDGFFVADDGRGIPPDDRDRIFETGYTTSSDGTGFGMGIVRQVVDAHGWSIEVTESAGGGARFDVTGVEILE</sequence>
<evidence type="ECO:0000313" key="13">
    <source>
        <dbReference type="Proteomes" id="UP000010846"/>
    </source>
</evidence>
<dbReference type="PROSITE" id="PS50113">
    <property type="entry name" value="PAC"/>
    <property type="match status" value="1"/>
</dbReference>
<dbReference type="Pfam" id="PF13185">
    <property type="entry name" value="GAF_2"/>
    <property type="match status" value="1"/>
</dbReference>
<dbReference type="InterPro" id="IPR004358">
    <property type="entry name" value="Sig_transdc_His_kin-like_C"/>
</dbReference>
<dbReference type="InterPro" id="IPR036890">
    <property type="entry name" value="HATPase_C_sf"/>
</dbReference>
<dbReference type="SMART" id="SM00091">
    <property type="entry name" value="PAS"/>
    <property type="match status" value="2"/>
</dbReference>
<dbReference type="AlphaFoldDB" id="L0IAE8"/>
<dbReference type="CDD" id="cd00075">
    <property type="entry name" value="HATPase"/>
    <property type="match status" value="1"/>
</dbReference>
<dbReference type="InterPro" id="IPR011006">
    <property type="entry name" value="CheY-like_superfamily"/>
</dbReference>
<evidence type="ECO:0000256" key="1">
    <source>
        <dbReference type="ARBA" id="ARBA00000085"/>
    </source>
</evidence>
<dbReference type="SMART" id="SM00065">
    <property type="entry name" value="GAF"/>
    <property type="match status" value="1"/>
</dbReference>
<dbReference type="InterPro" id="IPR035965">
    <property type="entry name" value="PAS-like_dom_sf"/>
</dbReference>
<dbReference type="EC" id="2.7.13.3" evidence="2"/>
<keyword evidence="13" id="KW-1185">Reference proteome</keyword>
<dbReference type="PROSITE" id="PS50110">
    <property type="entry name" value="RESPONSE_REGULATORY"/>
    <property type="match status" value="1"/>
</dbReference>
<dbReference type="KEGG" id="hru:Halru_0583"/>
<dbReference type="Proteomes" id="UP000010846">
    <property type="component" value="Chromosome"/>
</dbReference>
<dbReference type="CDD" id="cd00130">
    <property type="entry name" value="PAS"/>
    <property type="match status" value="2"/>
</dbReference>
<proteinExistence type="predicted"/>
<dbReference type="PROSITE" id="PS50112">
    <property type="entry name" value="PAS"/>
    <property type="match status" value="2"/>
</dbReference>
<dbReference type="Pfam" id="PF00989">
    <property type="entry name" value="PAS"/>
    <property type="match status" value="1"/>
</dbReference>
<protein>
    <recommendedName>
        <fullName evidence="2">histidine kinase</fullName>
        <ecNumber evidence="2">2.7.13.3</ecNumber>
    </recommendedName>
</protein>
<dbReference type="Gene3D" id="3.30.450.40">
    <property type="match status" value="1"/>
</dbReference>
<dbReference type="GO" id="GO:0006355">
    <property type="term" value="P:regulation of DNA-templated transcription"/>
    <property type="evidence" value="ECO:0007669"/>
    <property type="project" value="InterPro"/>
</dbReference>
<dbReference type="InterPro" id="IPR013656">
    <property type="entry name" value="PAS_4"/>
</dbReference>
<dbReference type="Pfam" id="PF00072">
    <property type="entry name" value="Response_reg"/>
    <property type="match status" value="1"/>
</dbReference>
<evidence type="ECO:0000256" key="5">
    <source>
        <dbReference type="ARBA" id="ARBA00022777"/>
    </source>
</evidence>
<dbReference type="Gene3D" id="3.30.450.20">
    <property type="entry name" value="PAS domain"/>
    <property type="match status" value="2"/>
</dbReference>
<dbReference type="CDD" id="cd00082">
    <property type="entry name" value="HisKA"/>
    <property type="match status" value="1"/>
</dbReference>
<keyword evidence="5" id="KW-0418">Kinase</keyword>
<dbReference type="InterPro" id="IPR003661">
    <property type="entry name" value="HisK_dim/P_dom"/>
</dbReference>
<name>L0IAE8_HALRX</name>
<dbReference type="Gene3D" id="3.40.50.2300">
    <property type="match status" value="1"/>
</dbReference>
<gene>
    <name evidence="12" type="ordered locus">Halru_0583</name>
</gene>
<dbReference type="PRINTS" id="PR00344">
    <property type="entry name" value="BCTRLSENSOR"/>
</dbReference>
<dbReference type="PROSITE" id="PS50109">
    <property type="entry name" value="HIS_KIN"/>
    <property type="match status" value="1"/>
</dbReference>
<dbReference type="InterPro" id="IPR001789">
    <property type="entry name" value="Sig_transdc_resp-reg_receiver"/>
</dbReference>
<dbReference type="InterPro" id="IPR036097">
    <property type="entry name" value="HisK_dim/P_sf"/>
</dbReference>
<keyword evidence="4" id="KW-0808">Transferase</keyword>
<evidence type="ECO:0000256" key="3">
    <source>
        <dbReference type="ARBA" id="ARBA00022553"/>
    </source>
</evidence>
<dbReference type="EMBL" id="CP003050">
    <property type="protein sequence ID" value="AGB15216.1"/>
    <property type="molecule type" value="Genomic_DNA"/>
</dbReference>
<evidence type="ECO:0000256" key="4">
    <source>
        <dbReference type="ARBA" id="ARBA00022679"/>
    </source>
</evidence>
<dbReference type="GeneID" id="14375891"/>
<evidence type="ECO:0000259" key="9">
    <source>
        <dbReference type="PROSITE" id="PS50110"/>
    </source>
</evidence>
<dbReference type="InterPro" id="IPR003018">
    <property type="entry name" value="GAF"/>
</dbReference>